<gene>
    <name evidence="1" type="ORF">EC957_006891</name>
</gene>
<comment type="caution">
    <text evidence="1">The sequence shown here is derived from an EMBL/GenBank/DDBJ whole genome shotgun (WGS) entry which is preliminary data.</text>
</comment>
<sequence length="187" mass="21403">MLSDTGGCYHGRVACTKIRTLSILVKLTPDGKSPVYVTDPSKRWWKKDDHVNWELLGKFYSLIGSLMELRVLDLRSAASIHTPSEVAPIICKRLGYFFEFAGLAKLQELRGSIVWNHKAEEARMGEREVDWFVQHLPALSVAHFLPKGYKFSEEEVLKDEVPEVMQLLQTRLPIIVLDPSPYDNDYL</sequence>
<reference evidence="1" key="1">
    <citation type="journal article" date="2020" name="Fungal Divers.">
        <title>Resolving the Mortierellaceae phylogeny through synthesis of multi-gene phylogenetics and phylogenomics.</title>
        <authorList>
            <person name="Vandepol N."/>
            <person name="Liber J."/>
            <person name="Desiro A."/>
            <person name="Na H."/>
            <person name="Kennedy M."/>
            <person name="Barry K."/>
            <person name="Grigoriev I.V."/>
            <person name="Miller A.N."/>
            <person name="O'Donnell K."/>
            <person name="Stajich J.E."/>
            <person name="Bonito G."/>
        </authorList>
    </citation>
    <scope>NUCLEOTIDE SEQUENCE</scope>
    <source>
        <strain evidence="1">NRRL 2591</strain>
    </source>
</reference>
<proteinExistence type="predicted"/>
<dbReference type="Proteomes" id="UP000723463">
    <property type="component" value="Unassembled WGS sequence"/>
</dbReference>
<protein>
    <submittedName>
        <fullName evidence="1">Uncharacterized protein</fullName>
    </submittedName>
</protein>
<keyword evidence="2" id="KW-1185">Reference proteome</keyword>
<dbReference type="AlphaFoldDB" id="A0A9P6EZ85"/>
<name>A0A9P6EZ85_9FUNG</name>
<evidence type="ECO:0000313" key="2">
    <source>
        <dbReference type="Proteomes" id="UP000723463"/>
    </source>
</evidence>
<accession>A0A9P6EZ85</accession>
<dbReference type="EMBL" id="JAAAXW010000313">
    <property type="protein sequence ID" value="KAF9538353.1"/>
    <property type="molecule type" value="Genomic_DNA"/>
</dbReference>
<evidence type="ECO:0000313" key="1">
    <source>
        <dbReference type="EMBL" id="KAF9538353.1"/>
    </source>
</evidence>
<organism evidence="1 2">
    <name type="scientific">Mortierella hygrophila</name>
    <dbReference type="NCBI Taxonomy" id="979708"/>
    <lineage>
        <taxon>Eukaryota</taxon>
        <taxon>Fungi</taxon>
        <taxon>Fungi incertae sedis</taxon>
        <taxon>Mucoromycota</taxon>
        <taxon>Mortierellomycotina</taxon>
        <taxon>Mortierellomycetes</taxon>
        <taxon>Mortierellales</taxon>
        <taxon>Mortierellaceae</taxon>
        <taxon>Mortierella</taxon>
    </lineage>
</organism>